<organism evidence="3 4">
    <name type="scientific">Actinopolyspora erythraea</name>
    <dbReference type="NCBI Taxonomy" id="414996"/>
    <lineage>
        <taxon>Bacteria</taxon>
        <taxon>Bacillati</taxon>
        <taxon>Actinomycetota</taxon>
        <taxon>Actinomycetes</taxon>
        <taxon>Actinopolysporales</taxon>
        <taxon>Actinopolysporaceae</taxon>
        <taxon>Actinopolyspora</taxon>
    </lineage>
</organism>
<dbReference type="InterPro" id="IPR005530">
    <property type="entry name" value="SPW"/>
</dbReference>
<dbReference type="EMBL" id="CP022752">
    <property type="protein sequence ID" value="ASU77828.1"/>
    <property type="molecule type" value="Genomic_DNA"/>
</dbReference>
<keyword evidence="1" id="KW-0472">Membrane</keyword>
<proteinExistence type="predicted"/>
<reference evidence="3 4" key="1">
    <citation type="submission" date="2017-08" db="EMBL/GenBank/DDBJ databases">
        <title>The complete genome sequence of moderately halophilic actinomycete Actinopolyspora erythraea YIM 90600, the producer of novel erythromycin, novel actinopolysporins A-C and tubercidin.</title>
        <authorList>
            <person name="Yin M."/>
            <person name="Tang S."/>
        </authorList>
    </citation>
    <scope>NUCLEOTIDE SEQUENCE [LARGE SCALE GENOMIC DNA]</scope>
    <source>
        <strain evidence="3 4">YIM 90600</strain>
    </source>
</reference>
<feature type="domain" description="SPW repeat-containing integral membrane" evidence="2">
    <location>
        <begin position="19"/>
        <end position="112"/>
    </location>
</feature>
<feature type="transmembrane region" description="Helical" evidence="1">
    <location>
        <begin position="45"/>
        <end position="64"/>
    </location>
</feature>
<keyword evidence="1" id="KW-1133">Transmembrane helix</keyword>
<dbReference type="OrthoDB" id="32521at2"/>
<evidence type="ECO:0000313" key="3">
    <source>
        <dbReference type="EMBL" id="ASU77828.1"/>
    </source>
</evidence>
<name>A0A223RPQ0_9ACTN</name>
<feature type="transmembrane region" description="Helical" evidence="1">
    <location>
        <begin position="99"/>
        <end position="117"/>
    </location>
</feature>
<dbReference type="Pfam" id="PF03779">
    <property type="entry name" value="SPW"/>
    <property type="match status" value="1"/>
</dbReference>
<dbReference type="Proteomes" id="UP000215043">
    <property type="component" value="Chromosome"/>
</dbReference>
<protein>
    <recommendedName>
        <fullName evidence="2">SPW repeat-containing integral membrane domain-containing protein</fullName>
    </recommendedName>
</protein>
<evidence type="ECO:0000259" key="2">
    <source>
        <dbReference type="Pfam" id="PF03779"/>
    </source>
</evidence>
<feature type="transmembrane region" description="Helical" evidence="1">
    <location>
        <begin position="21"/>
        <end position="39"/>
    </location>
</feature>
<evidence type="ECO:0000256" key="1">
    <source>
        <dbReference type="SAM" id="Phobius"/>
    </source>
</evidence>
<gene>
    <name evidence="3" type="ORF">CDG81_05335</name>
</gene>
<sequence length="131" mass="13614">MIEMARDSGGSTARPWTRWQDWGAVVLGVYLILATLWTLTGPAALTSMIVLGVLLGVSGVWSLAMPGSITSEYAHVLLGILLVISPWALGFTAFGGAAWTSWVVGVLAVIVGVAALPEANSAHRSGMAGQH</sequence>
<dbReference type="AlphaFoldDB" id="A0A223RPQ0"/>
<dbReference type="KEGG" id="aey:CDG81_05335"/>
<feature type="transmembrane region" description="Helical" evidence="1">
    <location>
        <begin position="76"/>
        <end position="93"/>
    </location>
</feature>
<evidence type="ECO:0000313" key="4">
    <source>
        <dbReference type="Proteomes" id="UP000215043"/>
    </source>
</evidence>
<accession>A0A223RPQ0</accession>
<keyword evidence="1" id="KW-0812">Transmembrane</keyword>